<evidence type="ECO:0000313" key="2">
    <source>
        <dbReference type="Proteomes" id="UP000799428"/>
    </source>
</evidence>
<dbReference type="AlphaFoldDB" id="A0A6G1K1N0"/>
<gene>
    <name evidence="1" type="ORF">K504DRAFT_505383</name>
</gene>
<dbReference type="OrthoDB" id="2546325at2759"/>
<name>A0A6G1K1N0_9PLEO</name>
<evidence type="ECO:0000313" key="1">
    <source>
        <dbReference type="EMBL" id="KAF2706435.1"/>
    </source>
</evidence>
<dbReference type="Proteomes" id="UP000799428">
    <property type="component" value="Unassembled WGS sequence"/>
</dbReference>
<keyword evidence="2" id="KW-1185">Reference proteome</keyword>
<sequence>MAPLRECFDDDNAPCGFKLAKHLVGIQTNKCGDEKSYTCSDLIDIELVELQQPLADLVSMFRSEQKKKKKKKSNCSRSGYCSALHIPPIPGWLFKLAYNGRGRIGKSLQHYYVVFSSLDQRVDDEKGWTEKRPQIEKWTLGTKDGDVFGCWKEPSKFQYEGLAARLLRMERRKTTLEG</sequence>
<organism evidence="1 2">
    <name type="scientific">Pleomassaria siparia CBS 279.74</name>
    <dbReference type="NCBI Taxonomy" id="1314801"/>
    <lineage>
        <taxon>Eukaryota</taxon>
        <taxon>Fungi</taxon>
        <taxon>Dikarya</taxon>
        <taxon>Ascomycota</taxon>
        <taxon>Pezizomycotina</taxon>
        <taxon>Dothideomycetes</taxon>
        <taxon>Pleosporomycetidae</taxon>
        <taxon>Pleosporales</taxon>
        <taxon>Pleomassariaceae</taxon>
        <taxon>Pleomassaria</taxon>
    </lineage>
</organism>
<protein>
    <submittedName>
        <fullName evidence="1">Uncharacterized protein</fullName>
    </submittedName>
</protein>
<accession>A0A6G1K1N0</accession>
<dbReference type="EMBL" id="MU005776">
    <property type="protein sequence ID" value="KAF2706435.1"/>
    <property type="molecule type" value="Genomic_DNA"/>
</dbReference>
<proteinExistence type="predicted"/>
<reference evidence="1" key="1">
    <citation type="journal article" date="2020" name="Stud. Mycol.">
        <title>101 Dothideomycetes genomes: a test case for predicting lifestyles and emergence of pathogens.</title>
        <authorList>
            <person name="Haridas S."/>
            <person name="Albert R."/>
            <person name="Binder M."/>
            <person name="Bloem J."/>
            <person name="Labutti K."/>
            <person name="Salamov A."/>
            <person name="Andreopoulos B."/>
            <person name="Baker S."/>
            <person name="Barry K."/>
            <person name="Bills G."/>
            <person name="Bluhm B."/>
            <person name="Cannon C."/>
            <person name="Castanera R."/>
            <person name="Culley D."/>
            <person name="Daum C."/>
            <person name="Ezra D."/>
            <person name="Gonzalez J."/>
            <person name="Henrissat B."/>
            <person name="Kuo A."/>
            <person name="Liang C."/>
            <person name="Lipzen A."/>
            <person name="Lutzoni F."/>
            <person name="Magnuson J."/>
            <person name="Mondo S."/>
            <person name="Nolan M."/>
            <person name="Ohm R."/>
            <person name="Pangilinan J."/>
            <person name="Park H.-J."/>
            <person name="Ramirez L."/>
            <person name="Alfaro M."/>
            <person name="Sun H."/>
            <person name="Tritt A."/>
            <person name="Yoshinaga Y."/>
            <person name="Zwiers L.-H."/>
            <person name="Turgeon B."/>
            <person name="Goodwin S."/>
            <person name="Spatafora J."/>
            <person name="Crous P."/>
            <person name="Grigoriev I."/>
        </authorList>
    </citation>
    <scope>NUCLEOTIDE SEQUENCE</scope>
    <source>
        <strain evidence="1">CBS 279.74</strain>
    </source>
</reference>